<dbReference type="Proteomes" id="UP000231472">
    <property type="component" value="Unassembled WGS sequence"/>
</dbReference>
<comment type="caution">
    <text evidence="1">The sequence shown here is derived from an EMBL/GenBank/DDBJ whole genome shotgun (WGS) entry which is preliminary data.</text>
</comment>
<evidence type="ECO:0000313" key="1">
    <source>
        <dbReference type="EMBL" id="PIS40384.1"/>
    </source>
</evidence>
<organism evidence="1 2">
    <name type="scientific">Candidatus Nealsonbacteria bacterium CG08_land_8_20_14_0_20_36_22</name>
    <dbReference type="NCBI Taxonomy" id="1974704"/>
    <lineage>
        <taxon>Bacteria</taxon>
        <taxon>Candidatus Nealsoniibacteriota</taxon>
    </lineage>
</organism>
<evidence type="ECO:0008006" key="3">
    <source>
        <dbReference type="Google" id="ProtNLM"/>
    </source>
</evidence>
<proteinExistence type="predicted"/>
<evidence type="ECO:0000313" key="2">
    <source>
        <dbReference type="Proteomes" id="UP000231472"/>
    </source>
</evidence>
<gene>
    <name evidence="1" type="ORF">COT32_00030</name>
</gene>
<sequence length="285" mass="34054">MSYYIFDPIQFKEFGYHFYQGVNFYYRYQQHKKLFFKNIYIPYGPNCQTKESFLQFLDHIENFRLAKITIDLPAVYSQKRIKEIYSLLKKHKYKRIPYIHQDEETILLFKNTFRLKSKKMIKVRYGHKFCNIAVKKELNDKDIDDIYKIYLGSAKRIGFPPKEKTAFKKLSQKCLVSLAYGKTTNVIEGYVFGYLCDFNEVNLIQKENIKVLFVMFTGLNNEGRKHRLGHSIHYELFNTAFQNYGIDIIDFHGASRTKNRSYVAFKREWGGEFYSLPGSFQKVKF</sequence>
<protein>
    <recommendedName>
        <fullName evidence="3">BioF2-like acetyltransferase domain-containing protein</fullName>
    </recommendedName>
</protein>
<dbReference type="SUPFAM" id="SSF55729">
    <property type="entry name" value="Acyl-CoA N-acyltransferases (Nat)"/>
    <property type="match status" value="1"/>
</dbReference>
<reference evidence="2" key="1">
    <citation type="submission" date="2017-09" db="EMBL/GenBank/DDBJ databases">
        <title>Depth-based differentiation of microbial function through sediment-hosted aquifers and enrichment of novel symbionts in the deep terrestrial subsurface.</title>
        <authorList>
            <person name="Probst A.J."/>
            <person name="Ladd B."/>
            <person name="Jarett J.K."/>
            <person name="Geller-Mcgrath D.E."/>
            <person name="Sieber C.M.K."/>
            <person name="Emerson J.B."/>
            <person name="Anantharaman K."/>
            <person name="Thomas B.C."/>
            <person name="Malmstrom R."/>
            <person name="Stieglmeier M."/>
            <person name="Klingl A."/>
            <person name="Woyke T."/>
            <person name="Ryan C.M."/>
            <person name="Banfield J.F."/>
        </authorList>
    </citation>
    <scope>NUCLEOTIDE SEQUENCE [LARGE SCALE GENOMIC DNA]</scope>
</reference>
<name>A0A2H0YPF8_9BACT</name>
<accession>A0A2H0YPF8</accession>
<dbReference type="InterPro" id="IPR016181">
    <property type="entry name" value="Acyl_CoA_acyltransferase"/>
</dbReference>
<dbReference type="Gene3D" id="3.40.630.30">
    <property type="match status" value="1"/>
</dbReference>
<dbReference type="AlphaFoldDB" id="A0A2H0YPF8"/>
<dbReference type="EMBL" id="PEYC01000001">
    <property type="protein sequence ID" value="PIS40384.1"/>
    <property type="molecule type" value="Genomic_DNA"/>
</dbReference>